<protein>
    <recommendedName>
        <fullName evidence="1">2EXR domain-containing protein</fullName>
    </recommendedName>
</protein>
<dbReference type="PANTHER" id="PTHR35910">
    <property type="entry name" value="2EXR DOMAIN-CONTAINING PROTEIN"/>
    <property type="match status" value="1"/>
</dbReference>
<organism evidence="2 3">
    <name type="scientific">Phialocephala subalpina</name>
    <dbReference type="NCBI Taxonomy" id="576137"/>
    <lineage>
        <taxon>Eukaryota</taxon>
        <taxon>Fungi</taxon>
        <taxon>Dikarya</taxon>
        <taxon>Ascomycota</taxon>
        <taxon>Pezizomycotina</taxon>
        <taxon>Leotiomycetes</taxon>
        <taxon>Helotiales</taxon>
        <taxon>Mollisiaceae</taxon>
        <taxon>Phialocephala</taxon>
        <taxon>Phialocephala fortinii species complex</taxon>
    </lineage>
</organism>
<proteinExistence type="predicted"/>
<reference evidence="2 3" key="1">
    <citation type="submission" date="2016-03" db="EMBL/GenBank/DDBJ databases">
        <authorList>
            <person name="Ploux O."/>
        </authorList>
    </citation>
    <scope>NUCLEOTIDE SEQUENCE [LARGE SCALE GENOMIC DNA]</scope>
    <source>
        <strain evidence="2 3">UAMH 11012</strain>
    </source>
</reference>
<dbReference type="Pfam" id="PF20150">
    <property type="entry name" value="2EXR"/>
    <property type="match status" value="1"/>
</dbReference>
<sequence>MEPSSPSNSTSLEHIFPFLTLDDGVATKNPTKTGPLSRFGELPAEVRCLIWLFLPDPRLVPLRCEHSIRRYSARVPIPVILQINRESRYEGLRVYHQIRLGPNENIGCYVDPLRDTVYLTSNFKRPRILPSPMVLRQSRNEYIRDLIQDLYKDICSSPDLEALFKDLTVGARTWKLLFHHLCNRRFGQFLDLRSVRPVYEKGNGPVHESIQLQEFKPLAAGEDDPIVRWKGCPFPQSSRYSVGYQSLIHDDDRVWEHIMDIENGKDMLTGRPAILQFQISQCYIDKGGNEGNVYRPM</sequence>
<evidence type="ECO:0000313" key="2">
    <source>
        <dbReference type="EMBL" id="CZR57847.1"/>
    </source>
</evidence>
<gene>
    <name evidence="2" type="ORF">PAC_07736</name>
</gene>
<name>A0A1L7WYJ9_9HELO</name>
<dbReference type="OrthoDB" id="3513892at2759"/>
<evidence type="ECO:0000259" key="1">
    <source>
        <dbReference type="Pfam" id="PF20150"/>
    </source>
</evidence>
<dbReference type="AlphaFoldDB" id="A0A1L7WYJ9"/>
<accession>A0A1L7WYJ9</accession>
<dbReference type="PANTHER" id="PTHR35910:SF6">
    <property type="entry name" value="2EXR DOMAIN-CONTAINING PROTEIN"/>
    <property type="match status" value="1"/>
</dbReference>
<dbReference type="EMBL" id="FJOG01000010">
    <property type="protein sequence ID" value="CZR57847.1"/>
    <property type="molecule type" value="Genomic_DNA"/>
</dbReference>
<dbReference type="Proteomes" id="UP000184330">
    <property type="component" value="Unassembled WGS sequence"/>
</dbReference>
<feature type="domain" description="2EXR" evidence="1">
    <location>
        <begin position="38"/>
        <end position="117"/>
    </location>
</feature>
<dbReference type="InterPro" id="IPR045518">
    <property type="entry name" value="2EXR"/>
</dbReference>
<evidence type="ECO:0000313" key="3">
    <source>
        <dbReference type="Proteomes" id="UP000184330"/>
    </source>
</evidence>
<keyword evidence="3" id="KW-1185">Reference proteome</keyword>